<evidence type="ECO:0000313" key="1">
    <source>
        <dbReference type="EMBL" id="GAI87169.1"/>
    </source>
</evidence>
<reference evidence="1" key="1">
    <citation type="journal article" date="2014" name="Front. Microbiol.">
        <title>High frequency of phylogenetically diverse reductive dehalogenase-homologous genes in deep subseafloor sedimentary metagenomes.</title>
        <authorList>
            <person name="Kawai M."/>
            <person name="Futagami T."/>
            <person name="Toyoda A."/>
            <person name="Takaki Y."/>
            <person name="Nishi S."/>
            <person name="Hori S."/>
            <person name="Arai W."/>
            <person name="Tsubouchi T."/>
            <person name="Morono Y."/>
            <person name="Uchiyama I."/>
            <person name="Ito T."/>
            <person name="Fujiyama A."/>
            <person name="Inagaki F."/>
            <person name="Takami H."/>
        </authorList>
    </citation>
    <scope>NUCLEOTIDE SEQUENCE</scope>
    <source>
        <strain evidence="1">Expedition CK06-06</strain>
    </source>
</reference>
<gene>
    <name evidence="1" type="ORF">S12H4_15394</name>
</gene>
<dbReference type="EMBL" id="BARW01007388">
    <property type="protein sequence ID" value="GAI87169.1"/>
    <property type="molecule type" value="Genomic_DNA"/>
</dbReference>
<proteinExistence type="predicted"/>
<accession>X1U4D9</accession>
<comment type="caution">
    <text evidence="1">The sequence shown here is derived from an EMBL/GenBank/DDBJ whole genome shotgun (WGS) entry which is preliminary data.</text>
</comment>
<sequence>MINEERKFISVERIRRKGRYNMITDWPKVLKYAKRYMKIRISKEDYIELIENYSDLRARYLR</sequence>
<name>X1U4D9_9ZZZZ</name>
<organism evidence="1">
    <name type="scientific">marine sediment metagenome</name>
    <dbReference type="NCBI Taxonomy" id="412755"/>
    <lineage>
        <taxon>unclassified sequences</taxon>
        <taxon>metagenomes</taxon>
        <taxon>ecological metagenomes</taxon>
    </lineage>
</organism>
<protein>
    <submittedName>
        <fullName evidence="1">Uncharacterized protein</fullName>
    </submittedName>
</protein>
<dbReference type="AlphaFoldDB" id="X1U4D9"/>